<feature type="region of interest" description="Disordered" evidence="1">
    <location>
        <begin position="1"/>
        <end position="21"/>
    </location>
</feature>
<evidence type="ECO:0000256" key="1">
    <source>
        <dbReference type="SAM" id="MobiDB-lite"/>
    </source>
</evidence>
<organism evidence="2 3">
    <name type="scientific">Vitis vinifera</name>
    <name type="common">Grape</name>
    <dbReference type="NCBI Taxonomy" id="29760"/>
    <lineage>
        <taxon>Eukaryota</taxon>
        <taxon>Viridiplantae</taxon>
        <taxon>Streptophyta</taxon>
        <taxon>Embryophyta</taxon>
        <taxon>Tracheophyta</taxon>
        <taxon>Spermatophyta</taxon>
        <taxon>Magnoliopsida</taxon>
        <taxon>eudicotyledons</taxon>
        <taxon>Gunneridae</taxon>
        <taxon>Pentapetalae</taxon>
        <taxon>rosids</taxon>
        <taxon>Vitales</taxon>
        <taxon>Vitaceae</taxon>
        <taxon>Viteae</taxon>
        <taxon>Vitis</taxon>
    </lineage>
</organism>
<dbReference type="EMBL" id="QGNW01001424">
    <property type="protein sequence ID" value="RVW41850.1"/>
    <property type="molecule type" value="Genomic_DNA"/>
</dbReference>
<evidence type="ECO:0000313" key="3">
    <source>
        <dbReference type="Proteomes" id="UP000288805"/>
    </source>
</evidence>
<dbReference type="Proteomes" id="UP000288805">
    <property type="component" value="Unassembled WGS sequence"/>
</dbReference>
<sequence>MHIRRLEGSVGPTKTGDTTKLSTSTIGVTSYARAHKKAPLSSISRRLDDMLSTSFDPHIISYKPPRMFLVPKFTMYDGTSDPFDHLLHYQQLMTLDIGNDVLLYKAFPASLHDLTLSWFHRLPQNSINSFPDVFEAFVNHYLCSTR</sequence>
<protein>
    <recommendedName>
        <fullName evidence="4">Retrotransposon gag domain-containing protein</fullName>
    </recommendedName>
</protein>
<comment type="caution">
    <text evidence="2">The sequence shown here is derived from an EMBL/GenBank/DDBJ whole genome shotgun (WGS) entry which is preliminary data.</text>
</comment>
<reference evidence="2 3" key="1">
    <citation type="journal article" date="2018" name="PLoS Genet.">
        <title>Population sequencing reveals clonal diversity and ancestral inbreeding in the grapevine cultivar Chardonnay.</title>
        <authorList>
            <person name="Roach M.J."/>
            <person name="Johnson D.L."/>
            <person name="Bohlmann J."/>
            <person name="van Vuuren H.J."/>
            <person name="Jones S.J."/>
            <person name="Pretorius I.S."/>
            <person name="Schmidt S.A."/>
            <person name="Borneman A.R."/>
        </authorList>
    </citation>
    <scope>NUCLEOTIDE SEQUENCE [LARGE SCALE GENOMIC DNA]</scope>
    <source>
        <strain evidence="3">cv. Chardonnay</strain>
        <tissue evidence="2">Leaf</tissue>
    </source>
</reference>
<proteinExistence type="predicted"/>
<name>A0A438E2L1_VITVI</name>
<gene>
    <name evidence="2" type="ORF">CK203_117547</name>
</gene>
<evidence type="ECO:0008006" key="4">
    <source>
        <dbReference type="Google" id="ProtNLM"/>
    </source>
</evidence>
<dbReference type="PANTHER" id="PTHR33223:SF6">
    <property type="entry name" value="CCHC-TYPE DOMAIN-CONTAINING PROTEIN"/>
    <property type="match status" value="1"/>
</dbReference>
<evidence type="ECO:0000313" key="2">
    <source>
        <dbReference type="EMBL" id="RVW41850.1"/>
    </source>
</evidence>
<dbReference type="AlphaFoldDB" id="A0A438E2L1"/>
<accession>A0A438E2L1</accession>
<dbReference type="PANTHER" id="PTHR33223">
    <property type="entry name" value="CCHC-TYPE DOMAIN-CONTAINING PROTEIN"/>
    <property type="match status" value="1"/>
</dbReference>